<dbReference type="EMBL" id="CM002874">
    <property type="protein sequence ID" value="KFK33199.1"/>
    <property type="molecule type" value="Genomic_DNA"/>
</dbReference>
<dbReference type="OMA" id="YMETSYT"/>
<accession>A0A087GTJ7</accession>
<dbReference type="PANTHER" id="PTHR31370:SF2">
    <property type="entry name" value="OS08G0105100 PROTEIN"/>
    <property type="match status" value="1"/>
</dbReference>
<dbReference type="Proteomes" id="UP000029120">
    <property type="component" value="Chromosome 6"/>
</dbReference>
<keyword evidence="2" id="KW-1185">Reference proteome</keyword>
<gene>
    <name evidence="1" type="ordered locus">AALP_Aa6g343200</name>
</gene>
<sequence length="414" mass="46755">MPGFLSVVGVRIVPQEVGPLGIEEGWVLWSPVFEIICGFDGVSRFFLHGRDSEGSCLYPGFVMGIEKSCNVLLLEVEPRRREKGEVSGEVPFWKLEFTDRRKLLNIVTSHVGVHVLEPLSGRLFPCSNDDDEAMLLERRIMLLKMHKFGGKWKHMNLEEEQLCYNPMQVDINAKWKNLGDDLNRQSFISSGDTFGIGLKGSYTGMSSYQGWPIMPEEQFALYKLPIQNPLDSEVYAGLWGGTFGWPHGKCSEEKPEKPLYLLMLTYQESEENRDERVLMGTKILEGTHYVDHPNGSAMFVANIDTPSLEPFPFDADGKSFEHAYTGEGISDGYGFRYPGSKPGSLFVISNDHLAFVWQETKEVLTLQRLNLEEILKKGLGLCLSPLRPTKNFSYMERSYINVFTNSSADSSSSE</sequence>
<evidence type="ECO:0000313" key="1">
    <source>
        <dbReference type="EMBL" id="KFK33199.1"/>
    </source>
</evidence>
<evidence type="ECO:0000313" key="2">
    <source>
        <dbReference type="Proteomes" id="UP000029120"/>
    </source>
</evidence>
<dbReference type="Pfam" id="PF12014">
    <property type="entry name" value="Cyclin_D1_bind"/>
    <property type="match status" value="1"/>
</dbReference>
<name>A0A087GTJ7_ARAAL</name>
<dbReference type="OrthoDB" id="441172at2759"/>
<organism evidence="1 2">
    <name type="scientific">Arabis alpina</name>
    <name type="common">Alpine rock-cress</name>
    <dbReference type="NCBI Taxonomy" id="50452"/>
    <lineage>
        <taxon>Eukaryota</taxon>
        <taxon>Viridiplantae</taxon>
        <taxon>Streptophyta</taxon>
        <taxon>Embryophyta</taxon>
        <taxon>Tracheophyta</taxon>
        <taxon>Spermatophyta</taxon>
        <taxon>Magnoliopsida</taxon>
        <taxon>eudicotyledons</taxon>
        <taxon>Gunneridae</taxon>
        <taxon>Pentapetalae</taxon>
        <taxon>rosids</taxon>
        <taxon>malvids</taxon>
        <taxon>Brassicales</taxon>
        <taxon>Brassicaceae</taxon>
        <taxon>Arabideae</taxon>
        <taxon>Arabis</taxon>
    </lineage>
</organism>
<dbReference type="PANTHER" id="PTHR31370">
    <property type="entry name" value="F-BOX PROTEIN FAMILY-LIKE"/>
    <property type="match status" value="1"/>
</dbReference>
<dbReference type="InterPro" id="IPR040275">
    <property type="entry name" value="At5g39450-like"/>
</dbReference>
<proteinExistence type="predicted"/>
<protein>
    <submittedName>
        <fullName evidence="1">Uncharacterized protein</fullName>
    </submittedName>
</protein>
<dbReference type="eggNOG" id="ENOG502QTKH">
    <property type="taxonomic scope" value="Eukaryota"/>
</dbReference>
<dbReference type="AlphaFoldDB" id="A0A087GTJ7"/>
<dbReference type="Gramene" id="KFK33199">
    <property type="protein sequence ID" value="KFK33199"/>
    <property type="gene ID" value="AALP_AA6G343200"/>
</dbReference>
<reference evidence="2" key="1">
    <citation type="journal article" date="2015" name="Nat. Plants">
        <title>Genome expansion of Arabis alpina linked with retrotransposition and reduced symmetric DNA methylation.</title>
        <authorList>
            <person name="Willing E.M."/>
            <person name="Rawat V."/>
            <person name="Mandakova T."/>
            <person name="Maumus F."/>
            <person name="James G.V."/>
            <person name="Nordstroem K.J."/>
            <person name="Becker C."/>
            <person name="Warthmann N."/>
            <person name="Chica C."/>
            <person name="Szarzynska B."/>
            <person name="Zytnicki M."/>
            <person name="Albani M.C."/>
            <person name="Kiefer C."/>
            <person name="Bergonzi S."/>
            <person name="Castaings L."/>
            <person name="Mateos J.L."/>
            <person name="Berns M.C."/>
            <person name="Bujdoso N."/>
            <person name="Piofczyk T."/>
            <person name="de Lorenzo L."/>
            <person name="Barrero-Sicilia C."/>
            <person name="Mateos I."/>
            <person name="Piednoel M."/>
            <person name="Hagmann J."/>
            <person name="Chen-Min-Tao R."/>
            <person name="Iglesias-Fernandez R."/>
            <person name="Schuster S.C."/>
            <person name="Alonso-Blanco C."/>
            <person name="Roudier F."/>
            <person name="Carbonero P."/>
            <person name="Paz-Ares J."/>
            <person name="Davis S.J."/>
            <person name="Pecinka A."/>
            <person name="Quesneville H."/>
            <person name="Colot V."/>
            <person name="Lysak M.A."/>
            <person name="Weigel D."/>
            <person name="Coupland G."/>
            <person name="Schneeberger K."/>
        </authorList>
    </citation>
    <scope>NUCLEOTIDE SEQUENCE [LARGE SCALE GENOMIC DNA]</scope>
    <source>
        <strain evidence="2">cv. Pajares</strain>
    </source>
</reference>